<evidence type="ECO:0000313" key="3">
    <source>
        <dbReference type="Proteomes" id="UP000256486"/>
    </source>
</evidence>
<reference evidence="2 3" key="1">
    <citation type="submission" date="2017-04" db="EMBL/GenBank/DDBJ databases">
        <title>Comparative genome analysis of Subtercola boreus.</title>
        <authorList>
            <person name="Cho Y.-J."/>
            <person name="Cho A."/>
            <person name="Kim O.-S."/>
            <person name="Lee J.-I."/>
        </authorList>
    </citation>
    <scope>NUCLEOTIDE SEQUENCE [LARGE SCALE GENOMIC DNA]</scope>
    <source>
        <strain evidence="2 3">K300</strain>
    </source>
</reference>
<dbReference type="OrthoDB" id="5122478at2"/>
<protein>
    <recommendedName>
        <fullName evidence="4">Major facilitator superfamily (MFS) profile domain-containing protein</fullName>
    </recommendedName>
</protein>
<keyword evidence="1" id="KW-0812">Transmembrane</keyword>
<sequence>MDRATRFSLLGLLGSFITVAAAVASAVTHGAYGTVFLIIMLAGIVFAAVMVVSARLERRRIRKLSEPPKPLPPTMRFR</sequence>
<keyword evidence="1" id="KW-1133">Transmembrane helix</keyword>
<dbReference type="Proteomes" id="UP000256486">
    <property type="component" value="Unassembled WGS sequence"/>
</dbReference>
<dbReference type="AlphaFoldDB" id="A0A3E0VIS1"/>
<gene>
    <name evidence="2" type="ORF">B7R54_05590</name>
</gene>
<evidence type="ECO:0000256" key="1">
    <source>
        <dbReference type="SAM" id="Phobius"/>
    </source>
</evidence>
<proteinExistence type="predicted"/>
<accession>A0A3E0VIS1</accession>
<name>A0A3E0VIS1_9MICO</name>
<keyword evidence="3" id="KW-1185">Reference proteome</keyword>
<organism evidence="2 3">
    <name type="scientific">Subtercola boreus</name>
    <dbReference type="NCBI Taxonomy" id="120213"/>
    <lineage>
        <taxon>Bacteria</taxon>
        <taxon>Bacillati</taxon>
        <taxon>Actinomycetota</taxon>
        <taxon>Actinomycetes</taxon>
        <taxon>Micrococcales</taxon>
        <taxon>Microbacteriaceae</taxon>
        <taxon>Subtercola</taxon>
    </lineage>
</organism>
<feature type="transmembrane region" description="Helical" evidence="1">
    <location>
        <begin position="36"/>
        <end position="56"/>
    </location>
</feature>
<keyword evidence="1" id="KW-0472">Membrane</keyword>
<dbReference type="RefSeq" id="WP_116414161.1">
    <property type="nucleotide sequence ID" value="NZ_NBWZ01000001.1"/>
</dbReference>
<evidence type="ECO:0000313" key="2">
    <source>
        <dbReference type="EMBL" id="RFA08757.1"/>
    </source>
</evidence>
<comment type="caution">
    <text evidence="2">The sequence shown here is derived from an EMBL/GenBank/DDBJ whole genome shotgun (WGS) entry which is preliminary data.</text>
</comment>
<evidence type="ECO:0008006" key="4">
    <source>
        <dbReference type="Google" id="ProtNLM"/>
    </source>
</evidence>
<dbReference type="EMBL" id="NBWZ01000001">
    <property type="protein sequence ID" value="RFA08757.1"/>
    <property type="molecule type" value="Genomic_DNA"/>
</dbReference>